<dbReference type="InterPro" id="IPR001763">
    <property type="entry name" value="Rhodanese-like_dom"/>
</dbReference>
<comment type="caution">
    <text evidence="12">The sequence shown here is derived from an EMBL/GenBank/DDBJ whole genome shotgun (WGS) entry which is preliminary data.</text>
</comment>
<dbReference type="SMART" id="SM00052">
    <property type="entry name" value="EAL"/>
    <property type="match status" value="1"/>
</dbReference>
<dbReference type="PROSITE" id="PS50113">
    <property type="entry name" value="PAC"/>
    <property type="match status" value="3"/>
</dbReference>
<comment type="subcellular location">
    <subcellularLocation>
        <location evidence="1">Cell membrane</location>
        <topology evidence="1">Multi-pass membrane protein</topology>
    </subcellularLocation>
</comment>
<keyword evidence="4" id="KW-1133">Transmembrane helix</keyword>
<accession>A0ABT9E7N8</accession>
<dbReference type="InterPro" id="IPR052155">
    <property type="entry name" value="Biofilm_reg_signaling"/>
</dbReference>
<feature type="domain" description="EAL" evidence="10">
    <location>
        <begin position="895"/>
        <end position="1145"/>
    </location>
</feature>
<evidence type="ECO:0000259" key="8">
    <source>
        <dbReference type="PROSITE" id="PS50113"/>
    </source>
</evidence>
<feature type="signal peptide" evidence="6">
    <location>
        <begin position="1"/>
        <end position="15"/>
    </location>
</feature>
<organism evidence="12 13">
    <name type="scientific">Paracraurococcus lichenis</name>
    <dbReference type="NCBI Taxonomy" id="3064888"/>
    <lineage>
        <taxon>Bacteria</taxon>
        <taxon>Pseudomonadati</taxon>
        <taxon>Pseudomonadota</taxon>
        <taxon>Alphaproteobacteria</taxon>
        <taxon>Acetobacterales</taxon>
        <taxon>Roseomonadaceae</taxon>
        <taxon>Paracraurococcus</taxon>
    </lineage>
</organism>
<evidence type="ECO:0000256" key="4">
    <source>
        <dbReference type="ARBA" id="ARBA00022989"/>
    </source>
</evidence>
<dbReference type="CDD" id="cd01948">
    <property type="entry name" value="EAL"/>
    <property type="match status" value="1"/>
</dbReference>
<dbReference type="InterPro" id="IPR001610">
    <property type="entry name" value="PAC"/>
</dbReference>
<evidence type="ECO:0000256" key="6">
    <source>
        <dbReference type="SAM" id="SignalP"/>
    </source>
</evidence>
<dbReference type="InterPro" id="IPR000014">
    <property type="entry name" value="PAS"/>
</dbReference>
<dbReference type="PROSITE" id="PS50883">
    <property type="entry name" value="EAL"/>
    <property type="match status" value="1"/>
</dbReference>
<keyword evidence="13" id="KW-1185">Reference proteome</keyword>
<dbReference type="SMART" id="SM00091">
    <property type="entry name" value="PAS"/>
    <property type="match status" value="3"/>
</dbReference>
<feature type="domain" description="Rhodanese" evidence="9">
    <location>
        <begin position="43"/>
        <end position="66"/>
    </location>
</feature>
<evidence type="ECO:0000259" key="9">
    <source>
        <dbReference type="PROSITE" id="PS50206"/>
    </source>
</evidence>
<feature type="chain" id="PRO_5045409142" evidence="6">
    <location>
        <begin position="16"/>
        <end position="1158"/>
    </location>
</feature>
<dbReference type="Gene3D" id="3.30.450.20">
    <property type="entry name" value="PAS domain"/>
    <property type="match status" value="5"/>
</dbReference>
<name>A0ABT9E7N8_9PROT</name>
<dbReference type="Pfam" id="PF02743">
    <property type="entry name" value="dCache_1"/>
    <property type="match status" value="1"/>
</dbReference>
<dbReference type="Pfam" id="PF00563">
    <property type="entry name" value="EAL"/>
    <property type="match status" value="1"/>
</dbReference>
<dbReference type="Gene3D" id="3.30.70.270">
    <property type="match status" value="1"/>
</dbReference>
<keyword evidence="2" id="KW-1003">Cell membrane</keyword>
<dbReference type="PANTHER" id="PTHR44757">
    <property type="entry name" value="DIGUANYLATE CYCLASE DGCP"/>
    <property type="match status" value="1"/>
</dbReference>
<dbReference type="PROSITE" id="PS50112">
    <property type="entry name" value="PAS"/>
    <property type="match status" value="1"/>
</dbReference>
<dbReference type="InterPro" id="IPR000160">
    <property type="entry name" value="GGDEF_dom"/>
</dbReference>
<dbReference type="Proteomes" id="UP001243009">
    <property type="component" value="Unassembled WGS sequence"/>
</dbReference>
<proteinExistence type="predicted"/>
<evidence type="ECO:0000256" key="3">
    <source>
        <dbReference type="ARBA" id="ARBA00022692"/>
    </source>
</evidence>
<reference evidence="12 13" key="1">
    <citation type="submission" date="2023-08" db="EMBL/GenBank/DDBJ databases">
        <title>The draft genome sequence of Paracraurococcus sp. LOR1-02.</title>
        <authorList>
            <person name="Kingkaew E."/>
            <person name="Tanasupawat S."/>
        </authorList>
    </citation>
    <scope>NUCLEOTIDE SEQUENCE [LARGE SCALE GENOMIC DNA]</scope>
    <source>
        <strain evidence="12 13">LOR1-02</strain>
    </source>
</reference>
<dbReference type="NCBIfam" id="TIGR00254">
    <property type="entry name" value="GGDEF"/>
    <property type="match status" value="1"/>
</dbReference>
<feature type="domain" description="PAS" evidence="7">
    <location>
        <begin position="343"/>
        <end position="399"/>
    </location>
</feature>
<dbReference type="Gene3D" id="3.20.20.450">
    <property type="entry name" value="EAL domain"/>
    <property type="match status" value="1"/>
</dbReference>
<keyword evidence="3" id="KW-0812">Transmembrane</keyword>
<feature type="domain" description="PAC" evidence="8">
    <location>
        <begin position="669"/>
        <end position="722"/>
    </location>
</feature>
<sequence length="1158" mass="126568">MLALFVVLVALGYLAAQHDAALRDTEREVRNLSLVLADSVEDGFRAVEQLEGGIAEWVRAEGVATADEFHERFATTWAYEALRGRAAALPRVDRLLLVDHVGKLIVTSGVFPTPSIDVTGRDYFEALRSESGPDIFLSAPTRNRIDGRWTVFVARRLRAANGSFLGVAGAAIDLRRFEAPFGRLALGRTGSIALVRRDGLLLARHPWPDATIGTVITRSDALLGLLASGGGVLRSRSAIDGKDRILGAQVLGGYPLAILATRATDEVLEPWRHEAIRLGVGASLLAALVLIGARLWDRQARARAALRRTRAAQATAEAELALSHEREAAARERENAARALAERDGALRAVFEAGTVGVAEIDIAGQRFVRVNARFCSMTGRTAADLLGGLGLTDVFHPDHIEAEVASWRAIEAAGARDFEERFLRPDGSTVWVRLSLTVSARDTEGRPTRCVAVAHDVTERREAEDRLRASEEMLRLGMEIGHIGTYTRDAEGNIHCGAQTRVLHGLPKGDEPISTAIWLATILPEDRGRIVAALADARASGVPEGSFHYRMRRPGDGKVRHIEARARYHRDAEGRTVGAVGVVVDVTEAREAEALLRLSLKVGRIGTFRHDFEADVVTVGAETRIIYGLPPGVATIPAEVWFAPMLPEDLERLRRGIERAAPVRAPGGATEYRIRRSSDGALRHIEARVRYEYDADGRRLAAVGVVIDVTERREAEDRIAHLAHHDTLTGLPNRALFRKRLNEALARMRRGEGFAVLCLDLDRFKEVNDTLGHPAGDVLLRNVAARLRAEMRETDTLARLGGDEFAIVQSGADQASDTVTLARRLVEVLSMPFDLDGHRVTIGTSIGIAVAPQDGVDGDALLRAADMALYQAKSDGRGTWRFFEPEMDQRAQMRRALELDLHRALDAGEFEVHYQPVVRVDDRKVTGLEALVRWRHPERGLMPPDRFIPLAEEIGLIVPLGEWVLRRACAETAHWPGALKVAVNLSPAQFASPGLVDAVAGALAEAQLEPGRLELEITETVLLRETEATLATMHRLKALGVRIVMDDFGTGYSSLSYLQRFPFDKVKIDRGFTRGLDQTRQSNAIVRAVAHLCKGLEMTTTAEGVETEEQFAALRRKGCSEAQGYLFSRSVHAAEVPAMLLQLATAAEHVGSNVSAA</sequence>
<dbReference type="RefSeq" id="WP_305107051.1">
    <property type="nucleotide sequence ID" value="NZ_JAUTWS010000042.1"/>
</dbReference>
<dbReference type="InterPro" id="IPR043128">
    <property type="entry name" value="Rev_trsase/Diguanyl_cyclase"/>
</dbReference>
<dbReference type="SUPFAM" id="SSF141868">
    <property type="entry name" value="EAL domain-like"/>
    <property type="match status" value="1"/>
</dbReference>
<dbReference type="CDD" id="cd12915">
    <property type="entry name" value="PDC2_DGC_like"/>
    <property type="match status" value="1"/>
</dbReference>
<feature type="domain" description="PAC" evidence="8">
    <location>
        <begin position="546"/>
        <end position="599"/>
    </location>
</feature>
<evidence type="ECO:0000259" key="7">
    <source>
        <dbReference type="PROSITE" id="PS50112"/>
    </source>
</evidence>
<dbReference type="Gene3D" id="2.10.70.100">
    <property type="match status" value="2"/>
</dbReference>
<keyword evidence="5" id="KW-0472">Membrane</keyword>
<protein>
    <submittedName>
        <fullName evidence="12">EAL domain-containing protein</fullName>
    </submittedName>
</protein>
<dbReference type="CDD" id="cd01949">
    <property type="entry name" value="GGDEF"/>
    <property type="match status" value="1"/>
</dbReference>
<dbReference type="InterPro" id="IPR035919">
    <property type="entry name" value="EAL_sf"/>
</dbReference>
<dbReference type="PROSITE" id="PS50206">
    <property type="entry name" value="RHODANESE_3"/>
    <property type="match status" value="1"/>
</dbReference>
<evidence type="ECO:0000259" key="11">
    <source>
        <dbReference type="PROSITE" id="PS50887"/>
    </source>
</evidence>
<dbReference type="SUPFAM" id="SSF55785">
    <property type="entry name" value="PYP-like sensor domain (PAS domain)"/>
    <property type="match status" value="3"/>
</dbReference>
<dbReference type="CDD" id="cd12914">
    <property type="entry name" value="PDC1_DGC_like"/>
    <property type="match status" value="1"/>
</dbReference>
<dbReference type="PANTHER" id="PTHR44757:SF2">
    <property type="entry name" value="BIOFILM ARCHITECTURE MAINTENANCE PROTEIN MBAA"/>
    <property type="match status" value="1"/>
</dbReference>
<dbReference type="InterPro" id="IPR013655">
    <property type="entry name" value="PAS_fold_3"/>
</dbReference>
<evidence type="ECO:0000259" key="10">
    <source>
        <dbReference type="PROSITE" id="PS50883"/>
    </source>
</evidence>
<dbReference type="InterPro" id="IPR033479">
    <property type="entry name" value="dCache_1"/>
</dbReference>
<dbReference type="PROSITE" id="PS50887">
    <property type="entry name" value="GGDEF"/>
    <property type="match status" value="1"/>
</dbReference>
<dbReference type="InterPro" id="IPR029787">
    <property type="entry name" value="Nucleotide_cyclase"/>
</dbReference>
<dbReference type="EMBL" id="JAUTWS010000042">
    <property type="protein sequence ID" value="MDO9712195.1"/>
    <property type="molecule type" value="Genomic_DNA"/>
</dbReference>
<dbReference type="SMART" id="SM00086">
    <property type="entry name" value="PAC"/>
    <property type="match status" value="3"/>
</dbReference>
<evidence type="ECO:0000256" key="1">
    <source>
        <dbReference type="ARBA" id="ARBA00004651"/>
    </source>
</evidence>
<dbReference type="InterPro" id="IPR001633">
    <property type="entry name" value="EAL_dom"/>
</dbReference>
<dbReference type="InterPro" id="IPR000700">
    <property type="entry name" value="PAS-assoc_C"/>
</dbReference>
<feature type="domain" description="GGDEF" evidence="11">
    <location>
        <begin position="753"/>
        <end position="886"/>
    </location>
</feature>
<gene>
    <name evidence="12" type="ORF">Q7A36_27880</name>
</gene>
<feature type="domain" description="PAC" evidence="8">
    <location>
        <begin position="417"/>
        <end position="470"/>
    </location>
</feature>
<evidence type="ECO:0000256" key="5">
    <source>
        <dbReference type="ARBA" id="ARBA00023136"/>
    </source>
</evidence>
<dbReference type="SUPFAM" id="SSF55073">
    <property type="entry name" value="Nucleotide cyclase"/>
    <property type="match status" value="1"/>
</dbReference>
<dbReference type="NCBIfam" id="TIGR00229">
    <property type="entry name" value="sensory_box"/>
    <property type="match status" value="3"/>
</dbReference>
<dbReference type="CDD" id="cd00130">
    <property type="entry name" value="PAS"/>
    <property type="match status" value="1"/>
</dbReference>
<dbReference type="Pfam" id="PF00990">
    <property type="entry name" value="GGDEF"/>
    <property type="match status" value="1"/>
</dbReference>
<evidence type="ECO:0000256" key="2">
    <source>
        <dbReference type="ARBA" id="ARBA00022475"/>
    </source>
</evidence>
<dbReference type="SMART" id="SM00267">
    <property type="entry name" value="GGDEF"/>
    <property type="match status" value="1"/>
</dbReference>
<keyword evidence="6" id="KW-0732">Signal</keyword>
<evidence type="ECO:0000313" key="13">
    <source>
        <dbReference type="Proteomes" id="UP001243009"/>
    </source>
</evidence>
<evidence type="ECO:0000313" key="12">
    <source>
        <dbReference type="EMBL" id="MDO9712195.1"/>
    </source>
</evidence>
<dbReference type="InterPro" id="IPR035965">
    <property type="entry name" value="PAS-like_dom_sf"/>
</dbReference>
<dbReference type="Pfam" id="PF08447">
    <property type="entry name" value="PAS_3"/>
    <property type="match status" value="3"/>
</dbReference>